<dbReference type="Proteomes" id="UP001283361">
    <property type="component" value="Unassembled WGS sequence"/>
</dbReference>
<protein>
    <submittedName>
        <fullName evidence="1">Uncharacterized protein</fullName>
    </submittedName>
</protein>
<gene>
    <name evidence="1" type="ORF">RRG08_054064</name>
</gene>
<dbReference type="AlphaFoldDB" id="A0AAE0ZDP7"/>
<evidence type="ECO:0000313" key="2">
    <source>
        <dbReference type="Proteomes" id="UP001283361"/>
    </source>
</evidence>
<organism evidence="1 2">
    <name type="scientific">Elysia crispata</name>
    <name type="common">lettuce slug</name>
    <dbReference type="NCBI Taxonomy" id="231223"/>
    <lineage>
        <taxon>Eukaryota</taxon>
        <taxon>Metazoa</taxon>
        <taxon>Spiralia</taxon>
        <taxon>Lophotrochozoa</taxon>
        <taxon>Mollusca</taxon>
        <taxon>Gastropoda</taxon>
        <taxon>Heterobranchia</taxon>
        <taxon>Euthyneura</taxon>
        <taxon>Panpulmonata</taxon>
        <taxon>Sacoglossa</taxon>
        <taxon>Placobranchoidea</taxon>
        <taxon>Plakobranchidae</taxon>
        <taxon>Elysia</taxon>
    </lineage>
</organism>
<evidence type="ECO:0000313" key="1">
    <source>
        <dbReference type="EMBL" id="KAK3767016.1"/>
    </source>
</evidence>
<proteinExistence type="predicted"/>
<comment type="caution">
    <text evidence="1">The sequence shown here is derived from an EMBL/GenBank/DDBJ whole genome shotgun (WGS) entry which is preliminary data.</text>
</comment>
<name>A0AAE0ZDP7_9GAST</name>
<reference evidence="1" key="1">
    <citation type="journal article" date="2023" name="G3 (Bethesda)">
        <title>A reference genome for the long-term kleptoplast-retaining sea slug Elysia crispata morphotype clarki.</title>
        <authorList>
            <person name="Eastman K.E."/>
            <person name="Pendleton A.L."/>
            <person name="Shaikh M.A."/>
            <person name="Suttiyut T."/>
            <person name="Ogas R."/>
            <person name="Tomko P."/>
            <person name="Gavelis G."/>
            <person name="Widhalm J.R."/>
            <person name="Wisecaver J.H."/>
        </authorList>
    </citation>
    <scope>NUCLEOTIDE SEQUENCE</scope>
    <source>
        <strain evidence="1">ECLA1</strain>
    </source>
</reference>
<accession>A0AAE0ZDP7</accession>
<sequence length="162" mass="18096">MYTAASLVMPLFPWQPGREVPANNRKSGKGPRLIKYQRIILNVVDLTQCRCRAPGRSSEVRPYAHPVTVQAWADQLLPRLWLLTPLLVTTVSTGVEVKFGSLHPLHTGIKATQNKDATALYALTLGILIKQYNSLWVQLQGGVEVGTGMRLNEISRRCCKEF</sequence>
<dbReference type="EMBL" id="JAWDGP010004172">
    <property type="protein sequence ID" value="KAK3767016.1"/>
    <property type="molecule type" value="Genomic_DNA"/>
</dbReference>
<keyword evidence="2" id="KW-1185">Reference proteome</keyword>